<accession>A0A109W6M1</accession>
<organism evidence="1 2">
    <name type="scientific">Desulfomicrobium orale DSM 12838</name>
    <dbReference type="NCBI Taxonomy" id="888061"/>
    <lineage>
        <taxon>Bacteria</taxon>
        <taxon>Pseudomonadati</taxon>
        <taxon>Thermodesulfobacteriota</taxon>
        <taxon>Desulfovibrionia</taxon>
        <taxon>Desulfovibrionales</taxon>
        <taxon>Desulfomicrobiaceae</taxon>
        <taxon>Desulfomicrobium</taxon>
    </lineage>
</organism>
<gene>
    <name evidence="1" type="ORF">AXF15_12460</name>
</gene>
<dbReference type="KEGG" id="doa:AXF15_12460"/>
<protein>
    <submittedName>
        <fullName evidence="1">Uncharacterized protein</fullName>
    </submittedName>
</protein>
<name>A0A109W6M1_9BACT</name>
<dbReference type="Proteomes" id="UP000063964">
    <property type="component" value="Chromosome"/>
</dbReference>
<dbReference type="AlphaFoldDB" id="A0A109W6M1"/>
<reference evidence="2" key="1">
    <citation type="submission" date="2016-02" db="EMBL/GenBank/DDBJ databases">
        <authorList>
            <person name="Holder M.E."/>
            <person name="Ajami N.J."/>
            <person name="Petrosino J.F."/>
        </authorList>
    </citation>
    <scope>NUCLEOTIDE SEQUENCE [LARGE SCALE GENOMIC DNA]</scope>
    <source>
        <strain evidence="2">DSM 12838</strain>
    </source>
</reference>
<dbReference type="EMBL" id="CP014230">
    <property type="protein sequence ID" value="AMD93831.1"/>
    <property type="molecule type" value="Genomic_DNA"/>
</dbReference>
<dbReference type="STRING" id="888061.AXF15_12460"/>
<evidence type="ECO:0000313" key="2">
    <source>
        <dbReference type="Proteomes" id="UP000063964"/>
    </source>
</evidence>
<sequence length="210" mass="23526">MPGTLFLGLGYELVPFSGAKEDIGMEALVAAHAHMKYDLFMLAASEREWNVPFAVPYPLHEPELIVRSVPEGNLAFVLFPEKDMSEADEERLFHFAEELRQSGRYNLIIGVSSWGDEREQDFLGRRGEVFDMVFGSGEGPGYSGLYLRDNQVLWVRPFTKGKVVLAVTMPKLPKPGEKVVWEPDVSVMVHSYPLTGDHAADPGVEKLFKP</sequence>
<proteinExistence type="predicted"/>
<evidence type="ECO:0000313" key="1">
    <source>
        <dbReference type="EMBL" id="AMD93831.1"/>
    </source>
</evidence>
<keyword evidence="2" id="KW-1185">Reference proteome</keyword>